<reference evidence="2 5" key="2">
    <citation type="submission" date="2016-10" db="EMBL/GenBank/DDBJ databases">
        <title>Hydorgenophaga sp. LPB0072 isolated from gastropod.</title>
        <authorList>
            <person name="Kim E."/>
            <person name="Yi H."/>
        </authorList>
    </citation>
    <scope>NUCLEOTIDE SEQUENCE [LARGE SCALE GENOMIC DNA]</scope>
    <source>
        <strain evidence="2 5">LPB0072</strain>
    </source>
</reference>
<organism evidence="2 5">
    <name type="scientific">Hydrogenophaga crassostreae</name>
    <dbReference type="NCBI Taxonomy" id="1763535"/>
    <lineage>
        <taxon>Bacteria</taxon>
        <taxon>Pseudomonadati</taxon>
        <taxon>Pseudomonadota</taxon>
        <taxon>Betaproteobacteria</taxon>
        <taxon>Burkholderiales</taxon>
        <taxon>Comamonadaceae</taxon>
        <taxon>Hydrogenophaga</taxon>
    </lineage>
</organism>
<proteinExistence type="predicted"/>
<dbReference type="SUPFAM" id="SSF46955">
    <property type="entry name" value="Putative DNA-binding domain"/>
    <property type="match status" value="1"/>
</dbReference>
<gene>
    <name evidence="2" type="ORF">LPB072_10210</name>
    <name evidence="3" type="ORF">LPB72_07165</name>
</gene>
<dbReference type="EMBL" id="LVWD01000007">
    <property type="protein sequence ID" value="OAD42681.1"/>
    <property type="molecule type" value="Genomic_DNA"/>
</dbReference>
<dbReference type="AlphaFoldDB" id="A0A162Z0L4"/>
<dbReference type="Proteomes" id="UP000185657">
    <property type="component" value="Unassembled WGS sequence"/>
</dbReference>
<reference evidence="3 4" key="1">
    <citation type="submission" date="2016-02" db="EMBL/GenBank/DDBJ databases">
        <title>Draft genome sequence of Hydrogenophaga sp. LPB0072.</title>
        <authorList>
            <person name="Shin S.-K."/>
            <person name="Yi H."/>
        </authorList>
    </citation>
    <scope>NUCLEOTIDE SEQUENCE [LARGE SCALE GENOMIC DNA]</scope>
    <source>
        <strain evidence="3 4">LPB0072</strain>
    </source>
</reference>
<evidence type="ECO:0000313" key="5">
    <source>
        <dbReference type="Proteomes" id="UP000185680"/>
    </source>
</evidence>
<evidence type="ECO:0000313" key="4">
    <source>
        <dbReference type="Proteomes" id="UP000185657"/>
    </source>
</evidence>
<dbReference type="Proteomes" id="UP000185680">
    <property type="component" value="Chromosome"/>
</dbReference>
<feature type="domain" description="Helix-turn-helix" evidence="1">
    <location>
        <begin position="14"/>
        <end position="55"/>
    </location>
</feature>
<sequence length="74" mass="8346">MESASPKLVKKSAVAERLGVSERTLEKLVRARRFPPPLRIGKHVVWAEEAVEKWLVRALASQVAWEPKRGRTTG</sequence>
<dbReference type="InterPro" id="IPR041657">
    <property type="entry name" value="HTH_17"/>
</dbReference>
<dbReference type="Gene3D" id="1.10.238.160">
    <property type="match status" value="1"/>
</dbReference>
<evidence type="ECO:0000313" key="3">
    <source>
        <dbReference type="EMBL" id="OAD42681.1"/>
    </source>
</evidence>
<dbReference type="RefSeq" id="WP_066087974.1">
    <property type="nucleotide sequence ID" value="NZ_CP017476.1"/>
</dbReference>
<dbReference type="InterPro" id="IPR009061">
    <property type="entry name" value="DNA-bd_dom_put_sf"/>
</dbReference>
<keyword evidence="4" id="KW-1185">Reference proteome</keyword>
<evidence type="ECO:0000259" key="1">
    <source>
        <dbReference type="Pfam" id="PF12728"/>
    </source>
</evidence>
<name>A0A162Z0L4_9BURK</name>
<dbReference type="OrthoDB" id="8455288at2"/>
<dbReference type="Pfam" id="PF12728">
    <property type="entry name" value="HTH_17"/>
    <property type="match status" value="1"/>
</dbReference>
<dbReference type="KEGG" id="hyl:LPB072_10210"/>
<accession>A0A162Z0L4</accession>
<protein>
    <recommendedName>
        <fullName evidence="1">Helix-turn-helix domain-containing protein</fullName>
    </recommendedName>
</protein>
<evidence type="ECO:0000313" key="2">
    <source>
        <dbReference type="EMBL" id="AOW13173.1"/>
    </source>
</evidence>
<dbReference type="EMBL" id="CP017476">
    <property type="protein sequence ID" value="AOW13173.1"/>
    <property type="molecule type" value="Genomic_DNA"/>
</dbReference>